<dbReference type="InterPro" id="IPR001303">
    <property type="entry name" value="Aldolase_II/adducin_N"/>
</dbReference>
<dbReference type="EMBL" id="CP025704">
    <property type="protein sequence ID" value="AUN99633.1"/>
    <property type="molecule type" value="Genomic_DNA"/>
</dbReference>
<proteinExistence type="predicted"/>
<dbReference type="Gene3D" id="3.40.225.10">
    <property type="entry name" value="Class II aldolase/adducin N-terminal domain"/>
    <property type="match status" value="1"/>
</dbReference>
<dbReference type="GO" id="GO:0008168">
    <property type="term" value="F:methyltransferase activity"/>
    <property type="evidence" value="ECO:0007669"/>
    <property type="project" value="UniProtKB-KW"/>
</dbReference>
<dbReference type="AlphaFoldDB" id="A0A2K9NVS9"/>
<name>A0A2K9NVS9_BACTC</name>
<accession>A0A2K9NVS9</accession>
<dbReference type="SUPFAM" id="SSF53639">
    <property type="entry name" value="AraD/HMP-PK domain-like"/>
    <property type="match status" value="1"/>
</dbReference>
<dbReference type="RefSeq" id="WP_102244924.1">
    <property type="nucleotide sequence ID" value="NZ_CP025704.1"/>
</dbReference>
<dbReference type="Pfam" id="PF00596">
    <property type="entry name" value="Aldolase_II"/>
    <property type="match status" value="1"/>
</dbReference>
<evidence type="ECO:0000313" key="1">
    <source>
        <dbReference type="EMBL" id="AUN99633.1"/>
    </source>
</evidence>
<dbReference type="GO" id="GO:0032259">
    <property type="term" value="P:methylation"/>
    <property type="evidence" value="ECO:0007669"/>
    <property type="project" value="UniProtKB-KW"/>
</dbReference>
<keyword evidence="2" id="KW-1185">Reference proteome</keyword>
<dbReference type="OrthoDB" id="422493at2"/>
<dbReference type="Proteomes" id="UP000235584">
    <property type="component" value="Chromosome"/>
</dbReference>
<dbReference type="InterPro" id="IPR036409">
    <property type="entry name" value="Aldolase_II/adducin_N_sf"/>
</dbReference>
<reference evidence="1 2" key="1">
    <citation type="submission" date="2018-01" db="EMBL/GenBank/DDBJ databases">
        <title>Complete genome sequence of Bacteriovorax stolpii DSM12778.</title>
        <authorList>
            <person name="Tang B."/>
            <person name="Chang J."/>
        </authorList>
    </citation>
    <scope>NUCLEOTIDE SEQUENCE [LARGE SCALE GENOMIC DNA]</scope>
    <source>
        <strain evidence="1 2">DSM 12778</strain>
    </source>
</reference>
<evidence type="ECO:0000313" key="2">
    <source>
        <dbReference type="Proteomes" id="UP000235584"/>
    </source>
</evidence>
<dbReference type="KEGG" id="bsto:C0V70_16265"/>
<gene>
    <name evidence="1" type="ORF">C0V70_16265</name>
</gene>
<keyword evidence="1" id="KW-0808">Transferase</keyword>
<sequence>MKVIDDGVIKYDRSNFSQCGALLADEYEALEYWRKKLYQMNLIGEYPEVHIGFGNMSTLRDYSCYHSNTHPQFVITGTQTGKYADLNGLQYTRVLDYQIDQLKIQMMGAIEASSEALTHAAIYAANPNITAVFHIHSNEIWKKMIEDKSDFTCESIPYGTVEMAHATQACIKNKDSGVFCMHGHEDGIVIYARSLEEAGSLTVSLYQKYMN</sequence>
<organism evidence="1 2">
    <name type="scientific">Bacteriovorax stolpii</name>
    <name type="common">Bdellovibrio stolpii</name>
    <dbReference type="NCBI Taxonomy" id="960"/>
    <lineage>
        <taxon>Bacteria</taxon>
        <taxon>Pseudomonadati</taxon>
        <taxon>Bdellovibrionota</taxon>
        <taxon>Bacteriovoracia</taxon>
        <taxon>Bacteriovoracales</taxon>
        <taxon>Bacteriovoracaceae</taxon>
        <taxon>Bacteriovorax</taxon>
    </lineage>
</organism>
<keyword evidence="1" id="KW-0489">Methyltransferase</keyword>
<protein>
    <submittedName>
        <fullName evidence="1">rRNA adenine methyltransferase</fullName>
    </submittedName>
</protein>